<protein>
    <submittedName>
        <fullName evidence="1">11807_t:CDS:1</fullName>
    </submittedName>
</protein>
<reference evidence="1" key="1">
    <citation type="submission" date="2021-06" db="EMBL/GenBank/DDBJ databases">
        <authorList>
            <person name="Kallberg Y."/>
            <person name="Tangrot J."/>
            <person name="Rosling A."/>
        </authorList>
    </citation>
    <scope>NUCLEOTIDE SEQUENCE</scope>
    <source>
        <strain evidence="1">IL203A</strain>
    </source>
</reference>
<keyword evidence="2" id="KW-1185">Reference proteome</keyword>
<gene>
    <name evidence="1" type="ORF">DHETER_LOCUS3956</name>
</gene>
<proteinExistence type="predicted"/>
<dbReference type="Proteomes" id="UP000789702">
    <property type="component" value="Unassembled WGS sequence"/>
</dbReference>
<comment type="caution">
    <text evidence="1">The sequence shown here is derived from an EMBL/GenBank/DDBJ whole genome shotgun (WGS) entry which is preliminary data.</text>
</comment>
<name>A0ACA9LC57_9GLOM</name>
<feature type="non-terminal residue" evidence="1">
    <location>
        <position position="124"/>
    </location>
</feature>
<evidence type="ECO:0000313" key="2">
    <source>
        <dbReference type="Proteomes" id="UP000789702"/>
    </source>
</evidence>
<accession>A0ACA9LC57</accession>
<organism evidence="1 2">
    <name type="scientific">Dentiscutata heterogama</name>
    <dbReference type="NCBI Taxonomy" id="1316150"/>
    <lineage>
        <taxon>Eukaryota</taxon>
        <taxon>Fungi</taxon>
        <taxon>Fungi incertae sedis</taxon>
        <taxon>Mucoromycota</taxon>
        <taxon>Glomeromycotina</taxon>
        <taxon>Glomeromycetes</taxon>
        <taxon>Diversisporales</taxon>
        <taxon>Gigasporaceae</taxon>
        <taxon>Dentiscutata</taxon>
    </lineage>
</organism>
<dbReference type="EMBL" id="CAJVPU010003712">
    <property type="protein sequence ID" value="CAG8521885.1"/>
    <property type="molecule type" value="Genomic_DNA"/>
</dbReference>
<evidence type="ECO:0000313" key="1">
    <source>
        <dbReference type="EMBL" id="CAG8521885.1"/>
    </source>
</evidence>
<sequence>MPEVLKTESPPIYSGNKEKGLPVYYGDKITLMNNGTGQKLHSHNFEIKDLNITCQTWNNTDDNWILQHHLYDTSSNDKELWNECHDIFLLHDNSKLGLNSHNYMLNDEYQEVTCFGDKKVNTTK</sequence>